<dbReference type="AlphaFoldDB" id="A0AA42CLI0"/>
<dbReference type="Pfam" id="PF00753">
    <property type="entry name" value="Lactamase_B"/>
    <property type="match status" value="1"/>
</dbReference>
<comment type="caution">
    <text evidence="2">The sequence shown here is derived from an EMBL/GenBank/DDBJ whole genome shotgun (WGS) entry which is preliminary data.</text>
</comment>
<keyword evidence="3" id="KW-1185">Reference proteome</keyword>
<dbReference type="Proteomes" id="UP001165667">
    <property type="component" value="Unassembled WGS sequence"/>
</dbReference>
<dbReference type="InterPro" id="IPR036866">
    <property type="entry name" value="RibonucZ/Hydroxyglut_hydro"/>
</dbReference>
<organism evidence="2 3">
    <name type="scientific">Lichenifustis flavocetrariae</name>
    <dbReference type="NCBI Taxonomy" id="2949735"/>
    <lineage>
        <taxon>Bacteria</taxon>
        <taxon>Pseudomonadati</taxon>
        <taxon>Pseudomonadota</taxon>
        <taxon>Alphaproteobacteria</taxon>
        <taxon>Hyphomicrobiales</taxon>
        <taxon>Lichenihabitantaceae</taxon>
        <taxon>Lichenifustis</taxon>
    </lineage>
</organism>
<dbReference type="InterPro" id="IPR052159">
    <property type="entry name" value="Competence_DNA_uptake"/>
</dbReference>
<dbReference type="PANTHER" id="PTHR30619:SF1">
    <property type="entry name" value="RECOMBINATION PROTEIN 2"/>
    <property type="match status" value="1"/>
</dbReference>
<gene>
    <name evidence="2" type="ORF">M8523_05105</name>
</gene>
<evidence type="ECO:0000313" key="2">
    <source>
        <dbReference type="EMBL" id="MCW6507397.1"/>
    </source>
</evidence>
<accession>A0AA42CLI0</accession>
<dbReference type="InterPro" id="IPR001279">
    <property type="entry name" value="Metallo-B-lactamas"/>
</dbReference>
<name>A0AA42CLI0_9HYPH</name>
<dbReference type="PANTHER" id="PTHR30619">
    <property type="entry name" value="DNA INTERNALIZATION/COMPETENCE PROTEIN COMEC/REC2"/>
    <property type="match status" value="1"/>
</dbReference>
<dbReference type="SUPFAM" id="SSF56281">
    <property type="entry name" value="Metallo-hydrolase/oxidoreductase"/>
    <property type="match status" value="1"/>
</dbReference>
<evidence type="ECO:0000313" key="3">
    <source>
        <dbReference type="Proteomes" id="UP001165667"/>
    </source>
</evidence>
<sequence length="362" mass="39897">MTLPASKPGLQEIEVSIFSRGYGESICIHVGQGKWLIIDSLLTSSGQPVALEYLISLGCDLQSDVVAILITHWHDDHIGGAASLIAQCSSAIIALSGVLLEDEFITLLQRADPPSTSTISSGIDELVQVLSLIKHRDSMFCWHNQIIAEDRSTFPFRFESLSPSSGDFVDFMESIRNYVLSDEPGRRIISPPRNDASVAAVVEIQADKLLFGADLETSKLSTGWDALNRAAWRNRGQACFFKIPHHGSVTGHHPLTWTDLLLSDVTSGLTPWSRGRKLPSNTDVDRILRYTSNAHIASRVRVGKSKKRDQRVEQTLTKFGIQVEGGDQTLGHLRFRKLLTSKWQVEYGGDSSKLSHMIPPGA</sequence>
<evidence type="ECO:0000259" key="1">
    <source>
        <dbReference type="Pfam" id="PF00753"/>
    </source>
</evidence>
<feature type="domain" description="Metallo-beta-lactamase" evidence="1">
    <location>
        <begin position="31"/>
        <end position="87"/>
    </location>
</feature>
<protein>
    <submittedName>
        <fullName evidence="2">MBL fold metallo-hydrolase</fullName>
    </submittedName>
</protein>
<dbReference type="Gene3D" id="3.60.15.10">
    <property type="entry name" value="Ribonuclease Z/Hydroxyacylglutathione hydrolase-like"/>
    <property type="match status" value="1"/>
</dbReference>
<dbReference type="EMBL" id="JAMOIM010000002">
    <property type="protein sequence ID" value="MCW6507397.1"/>
    <property type="molecule type" value="Genomic_DNA"/>
</dbReference>
<reference evidence="2" key="1">
    <citation type="submission" date="2022-05" db="EMBL/GenBank/DDBJ databases">
        <authorList>
            <person name="Pankratov T."/>
        </authorList>
    </citation>
    <scope>NUCLEOTIDE SEQUENCE</scope>
    <source>
        <strain evidence="2">BP6-180914</strain>
    </source>
</reference>
<proteinExistence type="predicted"/>
<dbReference type="RefSeq" id="WP_282583745.1">
    <property type="nucleotide sequence ID" value="NZ_JAMOIM010000002.1"/>
</dbReference>